<evidence type="ECO:0000313" key="1">
    <source>
        <dbReference type="EMBL" id="SEN59701.1"/>
    </source>
</evidence>
<sequence length="523" mass="52864">MRGRAFQPGFQPAFPRAFPRAFGAEVAAAVITATTAPVMASLADGATLASGFTPGVYTSSVGTISSQVATYYLNGSPVAGTTTIGEGDTYYAIETVTNSEGNSQPFATAAQTLPVPLSIGTLANVTETQAAGGTVQVALSASGGTAPYSFSSNVGSVSGSILTLALDTVQTTAVTVTVTDDVGATAQDSFTFTVEAPAAPAPILDTASFDPATNTLSYTYSNSVTGFRLYAAAATASIAVNTGNLYNGTGGTGVLEYTNSPIGEGVTSDFTTAADGAVRIAICLIRESDGAVASNIIILTVDPLSIGASGGTLTGLAHQVTDTFGTENAQPYTVSGVPIGTAAANRWVVVMTTVGLQAATDVQLTIGGVAAQPLGTPQSSGALRMLAFKAAVPTGTTADIAWTDSQTTADPFFDIGHAVYTMLGEPVLHDEAFDDTPATNQWAVLIDVPEGGVLIGMSRDNFNSNLTTWTGLTEDADTGTRMVASGSASGLSAEIDRPVTVTSDGGATDFEDGFYVISLELAA</sequence>
<accession>A0A1H8HUL6</accession>
<proteinExistence type="predicted"/>
<reference evidence="2" key="1">
    <citation type="submission" date="2016-10" db="EMBL/GenBank/DDBJ databases">
        <authorList>
            <person name="Varghese N."/>
            <person name="Submissions S."/>
        </authorList>
    </citation>
    <scope>NUCLEOTIDE SEQUENCE [LARGE SCALE GENOMIC DNA]</scope>
    <source>
        <strain evidence="2">DSM 26893</strain>
    </source>
</reference>
<protein>
    <submittedName>
        <fullName evidence="1">Uncharacterized protein</fullName>
    </submittedName>
</protein>
<dbReference type="EMBL" id="FOCM01000005">
    <property type="protein sequence ID" value="SEN59701.1"/>
    <property type="molecule type" value="Genomic_DNA"/>
</dbReference>
<gene>
    <name evidence="1" type="ORF">SAMN04488011_1055</name>
</gene>
<dbReference type="AlphaFoldDB" id="A0A1H8HUL6"/>
<dbReference type="Proteomes" id="UP000199372">
    <property type="component" value="Unassembled WGS sequence"/>
</dbReference>
<evidence type="ECO:0000313" key="2">
    <source>
        <dbReference type="Proteomes" id="UP000199372"/>
    </source>
</evidence>
<organism evidence="1 2">
    <name type="scientific">Palleronia pelagia</name>
    <dbReference type="NCBI Taxonomy" id="387096"/>
    <lineage>
        <taxon>Bacteria</taxon>
        <taxon>Pseudomonadati</taxon>
        <taxon>Pseudomonadota</taxon>
        <taxon>Alphaproteobacteria</taxon>
        <taxon>Rhodobacterales</taxon>
        <taxon>Roseobacteraceae</taxon>
        <taxon>Palleronia</taxon>
    </lineage>
</organism>
<name>A0A1H8HUL6_9RHOB</name>
<keyword evidence="2" id="KW-1185">Reference proteome</keyword>